<evidence type="ECO:0000256" key="1">
    <source>
        <dbReference type="SAM" id="MobiDB-lite"/>
    </source>
</evidence>
<reference evidence="2" key="1">
    <citation type="journal article" date="2014" name="PLoS ONE">
        <title>Transcriptome-Based Identification of ABC Transporters in the Western Tarnished Plant Bug Lygus hesperus.</title>
        <authorList>
            <person name="Hull J.J."/>
            <person name="Chaney K."/>
            <person name="Geib S.M."/>
            <person name="Fabrick J.A."/>
            <person name="Brent C.S."/>
            <person name="Walsh D."/>
            <person name="Lavine L.C."/>
        </authorList>
    </citation>
    <scope>NUCLEOTIDE SEQUENCE</scope>
</reference>
<protein>
    <submittedName>
        <fullName evidence="2">Protein SRL2</fullName>
    </submittedName>
</protein>
<feature type="non-terminal residue" evidence="2">
    <location>
        <position position="1"/>
    </location>
</feature>
<reference evidence="2" key="2">
    <citation type="submission" date="2014-07" db="EMBL/GenBank/DDBJ databases">
        <authorList>
            <person name="Hull J."/>
        </authorList>
    </citation>
    <scope>NUCLEOTIDE SEQUENCE</scope>
</reference>
<sequence>YLQPKLCRRGVYNPHPKSLELHYDTSAHPYNAMQQQPQLMSSAGATYENYRQIPQPSTSDNQRLRFRCVTAVTAGSEVHATENVTDCTTSQLQQQFNTQRQAWMGMDDGGGGGAYRESNSTAADGTSECRHTSELELQHSFIEHTTSQGISTDT</sequence>
<dbReference type="AlphaFoldDB" id="A0A0A9WRB4"/>
<evidence type="ECO:0000313" key="2">
    <source>
        <dbReference type="EMBL" id="JAG10334.1"/>
    </source>
</evidence>
<name>A0A0A9WRB4_LYGHE</name>
<organism evidence="2">
    <name type="scientific">Lygus hesperus</name>
    <name type="common">Western plant bug</name>
    <dbReference type="NCBI Taxonomy" id="30085"/>
    <lineage>
        <taxon>Eukaryota</taxon>
        <taxon>Metazoa</taxon>
        <taxon>Ecdysozoa</taxon>
        <taxon>Arthropoda</taxon>
        <taxon>Hexapoda</taxon>
        <taxon>Insecta</taxon>
        <taxon>Pterygota</taxon>
        <taxon>Neoptera</taxon>
        <taxon>Paraneoptera</taxon>
        <taxon>Hemiptera</taxon>
        <taxon>Heteroptera</taxon>
        <taxon>Panheteroptera</taxon>
        <taxon>Cimicomorpha</taxon>
        <taxon>Miridae</taxon>
        <taxon>Mirini</taxon>
        <taxon>Lygus</taxon>
    </lineage>
</organism>
<feature type="non-terminal residue" evidence="2">
    <location>
        <position position="154"/>
    </location>
</feature>
<accession>A0A0A9WRB4</accession>
<feature type="region of interest" description="Disordered" evidence="1">
    <location>
        <begin position="108"/>
        <end position="131"/>
    </location>
</feature>
<dbReference type="EMBL" id="GBHO01033270">
    <property type="protein sequence ID" value="JAG10334.1"/>
    <property type="molecule type" value="Transcribed_RNA"/>
</dbReference>
<gene>
    <name evidence="2" type="primary">SRL2</name>
    <name evidence="2" type="ORF">CM83_105139</name>
</gene>
<proteinExistence type="predicted"/>